<organism evidence="2 3">
    <name type="scientific">Rhabdonatronobacter sediminivivens</name>
    <dbReference type="NCBI Taxonomy" id="2743469"/>
    <lineage>
        <taxon>Bacteria</taxon>
        <taxon>Pseudomonadati</taxon>
        <taxon>Pseudomonadota</taxon>
        <taxon>Alphaproteobacteria</taxon>
        <taxon>Rhodobacterales</taxon>
        <taxon>Paracoccaceae</taxon>
        <taxon>Rhabdonatronobacter</taxon>
    </lineage>
</organism>
<name>A0A7Z0KY12_9RHOB</name>
<evidence type="ECO:0000313" key="3">
    <source>
        <dbReference type="Proteomes" id="UP000529417"/>
    </source>
</evidence>
<dbReference type="EMBL" id="JACBXS010000005">
    <property type="protein sequence ID" value="NYS24096.1"/>
    <property type="molecule type" value="Genomic_DNA"/>
</dbReference>
<feature type="compositionally biased region" description="Basic and acidic residues" evidence="1">
    <location>
        <begin position="76"/>
        <end position="85"/>
    </location>
</feature>
<protein>
    <submittedName>
        <fullName evidence="2">Uncharacterized protein</fullName>
    </submittedName>
</protein>
<dbReference type="RefSeq" id="WP_179904795.1">
    <property type="nucleotide sequence ID" value="NZ_JACBXS010000005.1"/>
</dbReference>
<evidence type="ECO:0000256" key="1">
    <source>
        <dbReference type="SAM" id="MobiDB-lite"/>
    </source>
</evidence>
<comment type="caution">
    <text evidence="2">The sequence shown here is derived from an EMBL/GenBank/DDBJ whole genome shotgun (WGS) entry which is preliminary data.</text>
</comment>
<gene>
    <name evidence="2" type="ORF">HUK65_03755</name>
</gene>
<sequence length="85" mass="9419">MAPGFDPLSIWTRNTVVWVRYIQAQQEFWLRMMGVAAQGIPHQSSAELAAEAEAMCSEEAKKRKPKVRPTASRTSGAEKRLASAT</sequence>
<dbReference type="Proteomes" id="UP000529417">
    <property type="component" value="Unassembled WGS sequence"/>
</dbReference>
<dbReference type="AlphaFoldDB" id="A0A7Z0KY12"/>
<reference evidence="2 3" key="1">
    <citation type="journal article" date="2000" name="Arch. Microbiol.">
        <title>Rhodobaca bogoriensis gen. nov. and sp. nov., an alkaliphilic purple nonsulfur bacterium from African Rift Valley soda lakes.</title>
        <authorList>
            <person name="Milford A.D."/>
            <person name="Achenbach L.A."/>
            <person name="Jung D.O."/>
            <person name="Madigan M.T."/>
        </authorList>
    </citation>
    <scope>NUCLEOTIDE SEQUENCE [LARGE SCALE GENOMIC DNA]</scope>
    <source>
        <strain evidence="2 3">2376</strain>
    </source>
</reference>
<evidence type="ECO:0000313" key="2">
    <source>
        <dbReference type="EMBL" id="NYS24096.1"/>
    </source>
</evidence>
<feature type="region of interest" description="Disordered" evidence="1">
    <location>
        <begin position="57"/>
        <end position="85"/>
    </location>
</feature>
<keyword evidence="3" id="KW-1185">Reference proteome</keyword>
<proteinExistence type="predicted"/>
<accession>A0A7Z0KY12</accession>